<keyword evidence="8" id="KW-1185">Reference proteome</keyword>
<dbReference type="InterPro" id="IPR051089">
    <property type="entry name" value="prtT"/>
</dbReference>
<sequence length="747" mass="82215">MGDKPKSMNIAKWGAACAPCANSKAKCLRTNENSSAKCDSPQAEKEATEQTISVARSRVLLQDIIAELVILRSVWHLLTNHPSKTAQLEERLNSLVDLLKASNAGELPASLRHPPSLSEDPTCIPSETEPLGSDHRRSTISPESTPASSEDASGVVPATYNCYAPPTCICRAPVGEAPLPVESDEVLLSVFVTKLSPSFPFVVLRPGISAQELEKTKPILFAAIKMVASVRNLKSMMAQGYFIMRHITEHLIMRSQRSLELLQTILLVIGFYHYQCMMHTQLSNLTALASSLAADLGIVKPPEVQERTRMLVLNPELPNPRTNDEKRALCGMCVSFTFQKTDSLRYTPYIDQCVRDLETEKEYETDALLGQLLRIQHLSDRIGQLQSKDRMDESLPGIPRAPASAYMNAFQTELDKFKAQIPRHLRGNKLLMNHFNTAMLKLWEPPVVDTKLLDSLSDSFTSMSLGSPSTLDTFYRSNAALKAWFEFWLSIEITEYFYLSMPICAQLLVAVTLLSRWAKLAGADPYTSTPSNPGTLYSKATAQGVADPSSSITPSAPDPKFPDAEPAVATAIARIKAQIRSQPELQLDVVGILRAMVGRFEQTRSEVGEVQGGVWENNIWDLAAKKISITKLKLERWAEIVSTFGAEGVLARKYLPADGPAHEGDGAGSHPLESGPMDGIERFSTVDMNLPTGQDGWQQYNNTSFAHDLFDGLGLDQNFFNDDGGDYGTAILNNLSFNGFTYQGHSV</sequence>
<gene>
    <name evidence="7" type="ORF">SCAR479_12856</name>
</gene>
<accession>A0ABR2X9P0</accession>
<evidence type="ECO:0000256" key="4">
    <source>
        <dbReference type="ARBA" id="ARBA00023163"/>
    </source>
</evidence>
<evidence type="ECO:0000256" key="3">
    <source>
        <dbReference type="ARBA" id="ARBA00023125"/>
    </source>
</evidence>
<feature type="region of interest" description="Disordered" evidence="6">
    <location>
        <begin position="107"/>
        <end position="152"/>
    </location>
</feature>
<evidence type="ECO:0000256" key="5">
    <source>
        <dbReference type="ARBA" id="ARBA00023242"/>
    </source>
</evidence>
<evidence type="ECO:0000256" key="1">
    <source>
        <dbReference type="ARBA" id="ARBA00004123"/>
    </source>
</evidence>
<comment type="caution">
    <text evidence="7">The sequence shown here is derived from an EMBL/GenBank/DDBJ whole genome shotgun (WGS) entry which is preliminary data.</text>
</comment>
<keyword evidence="3" id="KW-0238">DNA-binding</keyword>
<feature type="compositionally biased region" description="Polar residues" evidence="6">
    <location>
        <begin position="139"/>
        <end position="151"/>
    </location>
</feature>
<organism evidence="7 8">
    <name type="scientific">Seiridium cardinale</name>
    <dbReference type="NCBI Taxonomy" id="138064"/>
    <lineage>
        <taxon>Eukaryota</taxon>
        <taxon>Fungi</taxon>
        <taxon>Dikarya</taxon>
        <taxon>Ascomycota</taxon>
        <taxon>Pezizomycotina</taxon>
        <taxon>Sordariomycetes</taxon>
        <taxon>Xylariomycetidae</taxon>
        <taxon>Amphisphaeriales</taxon>
        <taxon>Sporocadaceae</taxon>
        <taxon>Seiridium</taxon>
    </lineage>
</organism>
<dbReference type="PANTHER" id="PTHR31845:SF10">
    <property type="entry name" value="ZN(II)2CYS6 TRANSCRIPTION FACTOR (EUROFUNG)"/>
    <property type="match status" value="1"/>
</dbReference>
<keyword evidence="5" id="KW-0539">Nucleus</keyword>
<keyword evidence="2" id="KW-0805">Transcription regulation</keyword>
<dbReference type="Proteomes" id="UP001465668">
    <property type="component" value="Unassembled WGS sequence"/>
</dbReference>
<evidence type="ECO:0000256" key="6">
    <source>
        <dbReference type="SAM" id="MobiDB-lite"/>
    </source>
</evidence>
<evidence type="ECO:0000313" key="8">
    <source>
        <dbReference type="Proteomes" id="UP001465668"/>
    </source>
</evidence>
<name>A0ABR2X9P0_9PEZI</name>
<dbReference type="EMBL" id="JARVKM010000092">
    <property type="protein sequence ID" value="KAK9770489.1"/>
    <property type="molecule type" value="Genomic_DNA"/>
</dbReference>
<evidence type="ECO:0000313" key="7">
    <source>
        <dbReference type="EMBL" id="KAK9770489.1"/>
    </source>
</evidence>
<proteinExistence type="predicted"/>
<dbReference type="PANTHER" id="PTHR31845">
    <property type="entry name" value="FINGER DOMAIN PROTEIN, PUTATIVE-RELATED"/>
    <property type="match status" value="1"/>
</dbReference>
<keyword evidence="4" id="KW-0804">Transcription</keyword>
<reference evidence="7 8" key="1">
    <citation type="submission" date="2024-02" db="EMBL/GenBank/DDBJ databases">
        <title>First draft genome assembly of two strains of Seiridium cardinale.</title>
        <authorList>
            <person name="Emiliani G."/>
            <person name="Scali E."/>
        </authorList>
    </citation>
    <scope>NUCLEOTIDE SEQUENCE [LARGE SCALE GENOMIC DNA]</scope>
    <source>
        <strain evidence="7 8">BM-138-000479</strain>
    </source>
</reference>
<comment type="subcellular location">
    <subcellularLocation>
        <location evidence="1">Nucleus</location>
    </subcellularLocation>
</comment>
<protein>
    <submittedName>
        <fullName evidence="7">Uncharacterized protein</fullName>
    </submittedName>
</protein>
<evidence type="ECO:0000256" key="2">
    <source>
        <dbReference type="ARBA" id="ARBA00023015"/>
    </source>
</evidence>